<dbReference type="EMBL" id="VUNS01000010">
    <property type="protein sequence ID" value="MST97416.1"/>
    <property type="molecule type" value="Genomic_DNA"/>
</dbReference>
<dbReference type="SMART" id="SM00345">
    <property type="entry name" value="HTH_GNTR"/>
    <property type="match status" value="1"/>
</dbReference>
<dbReference type="InterPro" id="IPR036388">
    <property type="entry name" value="WH-like_DNA-bd_sf"/>
</dbReference>
<dbReference type="Gene3D" id="3.40.50.2300">
    <property type="match status" value="2"/>
</dbReference>
<sequence length="387" mass="43867">MDHNIHRQHLCWDNENMAQLKYEVVKDFLLEEIRKPHSLNRMPSVRQLMERFSVSMATVNRALTELENQQMIIRRPRVGITVNRRPTAIGRTEFSQTKCETTIVVAYTDYPDEGIWSKVYMIEQYCRQNDIAVVNCKLNRETHASEIADFARSRKNCAGVILKHGAGQLSAEELRELGTLNMPIVLYESSMLYDDAPNNIYRLMPDALDGGALMAEVLLRNGHRRIGYLRSEPANNANELQLKGVSRRLKMAGVELPPEQIFSSGISPWESSLDATRKQLEKNLDVIRSRQLTGLIVTSGACALVAHQTLAEFGIRVPDKVSVIGEGDRTFCRYVHPRLTVIDCDFMAMSKLAVEIAAGRKTPDERRISFPHHVIGRESVKDLTPKP</sequence>
<keyword evidence="7" id="KW-1185">Reference proteome</keyword>
<evidence type="ECO:0000256" key="3">
    <source>
        <dbReference type="ARBA" id="ARBA00023125"/>
    </source>
</evidence>
<comment type="caution">
    <text evidence="6">The sequence shown here is derived from an EMBL/GenBank/DDBJ whole genome shotgun (WGS) entry which is preliminary data.</text>
</comment>
<feature type="domain" description="HTH gntR-type" evidence="5">
    <location>
        <begin position="25"/>
        <end position="82"/>
    </location>
</feature>
<dbReference type="PANTHER" id="PTHR30146">
    <property type="entry name" value="LACI-RELATED TRANSCRIPTIONAL REPRESSOR"/>
    <property type="match status" value="1"/>
</dbReference>
<proteinExistence type="predicted"/>
<evidence type="ECO:0000313" key="6">
    <source>
        <dbReference type="EMBL" id="MST97416.1"/>
    </source>
</evidence>
<dbReference type="GO" id="GO:0000976">
    <property type="term" value="F:transcription cis-regulatory region binding"/>
    <property type="evidence" value="ECO:0007669"/>
    <property type="project" value="TreeGrafter"/>
</dbReference>
<keyword evidence="2" id="KW-0805">Transcription regulation</keyword>
<dbReference type="Proteomes" id="UP000435649">
    <property type="component" value="Unassembled WGS sequence"/>
</dbReference>
<dbReference type="CDD" id="cd06267">
    <property type="entry name" value="PBP1_LacI_sugar_binding-like"/>
    <property type="match status" value="1"/>
</dbReference>
<evidence type="ECO:0000256" key="1">
    <source>
        <dbReference type="ARBA" id="ARBA00022491"/>
    </source>
</evidence>
<gene>
    <name evidence="6" type="ORF">FYJ85_10225</name>
</gene>
<evidence type="ECO:0000256" key="4">
    <source>
        <dbReference type="ARBA" id="ARBA00023163"/>
    </source>
</evidence>
<protein>
    <submittedName>
        <fullName evidence="6">GntR family transcriptional regulator</fullName>
    </submittedName>
</protein>
<dbReference type="GO" id="GO:0003700">
    <property type="term" value="F:DNA-binding transcription factor activity"/>
    <property type="evidence" value="ECO:0007669"/>
    <property type="project" value="InterPro"/>
</dbReference>
<dbReference type="CDD" id="cd07377">
    <property type="entry name" value="WHTH_GntR"/>
    <property type="match status" value="1"/>
</dbReference>
<evidence type="ECO:0000256" key="2">
    <source>
        <dbReference type="ARBA" id="ARBA00023015"/>
    </source>
</evidence>
<keyword evidence="3" id="KW-0238">DNA-binding</keyword>
<dbReference type="InterPro" id="IPR028082">
    <property type="entry name" value="Peripla_BP_I"/>
</dbReference>
<dbReference type="InterPro" id="IPR000524">
    <property type="entry name" value="Tscrpt_reg_HTH_GntR"/>
</dbReference>
<dbReference type="PANTHER" id="PTHR30146:SF95">
    <property type="entry name" value="RIBOSE OPERON REPRESSOR"/>
    <property type="match status" value="1"/>
</dbReference>
<dbReference type="Gene3D" id="1.10.10.10">
    <property type="entry name" value="Winged helix-like DNA-binding domain superfamily/Winged helix DNA-binding domain"/>
    <property type="match status" value="1"/>
</dbReference>
<name>A0A844G220_9BACT</name>
<keyword evidence="1" id="KW-0678">Repressor</keyword>
<dbReference type="Pfam" id="PF00392">
    <property type="entry name" value="GntR"/>
    <property type="match status" value="1"/>
</dbReference>
<dbReference type="Pfam" id="PF13377">
    <property type="entry name" value="Peripla_BP_3"/>
    <property type="match status" value="1"/>
</dbReference>
<dbReference type="InterPro" id="IPR046335">
    <property type="entry name" value="LacI/GalR-like_sensor"/>
</dbReference>
<keyword evidence="4" id="KW-0804">Transcription</keyword>
<dbReference type="AlphaFoldDB" id="A0A844G220"/>
<dbReference type="SUPFAM" id="SSF46785">
    <property type="entry name" value="Winged helix' DNA-binding domain"/>
    <property type="match status" value="1"/>
</dbReference>
<dbReference type="SUPFAM" id="SSF53822">
    <property type="entry name" value="Periplasmic binding protein-like I"/>
    <property type="match status" value="1"/>
</dbReference>
<dbReference type="InterPro" id="IPR036390">
    <property type="entry name" value="WH_DNA-bd_sf"/>
</dbReference>
<organism evidence="6 7">
    <name type="scientific">Victivallis lenta</name>
    <dbReference type="NCBI Taxonomy" id="2606640"/>
    <lineage>
        <taxon>Bacteria</taxon>
        <taxon>Pseudomonadati</taxon>
        <taxon>Lentisphaerota</taxon>
        <taxon>Lentisphaeria</taxon>
        <taxon>Victivallales</taxon>
        <taxon>Victivallaceae</taxon>
        <taxon>Victivallis</taxon>
    </lineage>
</organism>
<accession>A0A844G220</accession>
<evidence type="ECO:0000313" key="7">
    <source>
        <dbReference type="Proteomes" id="UP000435649"/>
    </source>
</evidence>
<reference evidence="6 7" key="1">
    <citation type="submission" date="2019-08" db="EMBL/GenBank/DDBJ databases">
        <title>In-depth cultivation of the pig gut microbiome towards novel bacterial diversity and tailored functional studies.</title>
        <authorList>
            <person name="Wylensek D."/>
            <person name="Hitch T.C.A."/>
            <person name="Clavel T."/>
        </authorList>
    </citation>
    <scope>NUCLEOTIDE SEQUENCE [LARGE SCALE GENOMIC DNA]</scope>
    <source>
        <strain evidence="6 7">BBE-744-WT-12</strain>
    </source>
</reference>
<evidence type="ECO:0000259" key="5">
    <source>
        <dbReference type="SMART" id="SM00345"/>
    </source>
</evidence>